<proteinExistence type="predicted"/>
<dbReference type="EMBL" id="LQYI01000081">
    <property type="protein sequence ID" value="KYC66373.1"/>
    <property type="molecule type" value="Genomic_DNA"/>
</dbReference>
<gene>
    <name evidence="2" type="ORF">B4099_2288</name>
</gene>
<keyword evidence="1" id="KW-0472">Membrane</keyword>
<comment type="caution">
    <text evidence="2">The sequence shown here is derived from an EMBL/GenBank/DDBJ whole genome shotgun (WGS) entry which is preliminary data.</text>
</comment>
<name>A0A150K9X5_HEYCO</name>
<keyword evidence="1" id="KW-1133">Transmembrane helix</keyword>
<evidence type="ECO:0000313" key="2">
    <source>
        <dbReference type="EMBL" id="KYC66373.1"/>
    </source>
</evidence>
<dbReference type="PATRIC" id="fig|1398.25.peg.3876"/>
<organism evidence="2 3">
    <name type="scientific">Heyndrickxia coagulans</name>
    <name type="common">Weizmannia coagulans</name>
    <dbReference type="NCBI Taxonomy" id="1398"/>
    <lineage>
        <taxon>Bacteria</taxon>
        <taxon>Bacillati</taxon>
        <taxon>Bacillota</taxon>
        <taxon>Bacilli</taxon>
        <taxon>Bacillales</taxon>
        <taxon>Bacillaceae</taxon>
        <taxon>Heyndrickxia</taxon>
    </lineage>
</organism>
<keyword evidence="1" id="KW-0812">Transmembrane</keyword>
<feature type="transmembrane region" description="Helical" evidence="1">
    <location>
        <begin position="20"/>
        <end position="38"/>
    </location>
</feature>
<evidence type="ECO:0000313" key="3">
    <source>
        <dbReference type="Proteomes" id="UP000075304"/>
    </source>
</evidence>
<sequence>MKNCRLFFKPVLLYPPFLPLTHFTIQSLFLDIFYPFVYNTKCWIKHRHRLQK</sequence>
<reference evidence="2 3" key="1">
    <citation type="submission" date="2016-01" db="EMBL/GenBank/DDBJ databases">
        <title>Genome Sequences of Twelve Sporeforming Bacillus Species Isolated from Foods.</title>
        <authorList>
            <person name="Berendsen E.M."/>
            <person name="Wells-Bennik M.H."/>
            <person name="Krawcyk A.O."/>
            <person name="De Jong A."/>
            <person name="Holsappel S."/>
            <person name="Eijlander R.T."/>
            <person name="Kuipers O.P."/>
        </authorList>
    </citation>
    <scope>NUCLEOTIDE SEQUENCE [LARGE SCALE GENOMIC DNA]</scope>
    <source>
        <strain evidence="2 3">B4099</strain>
    </source>
</reference>
<evidence type="ECO:0000256" key="1">
    <source>
        <dbReference type="SAM" id="Phobius"/>
    </source>
</evidence>
<dbReference type="Proteomes" id="UP000075304">
    <property type="component" value="Unassembled WGS sequence"/>
</dbReference>
<protein>
    <submittedName>
        <fullName evidence="2">Uncharacterized protein</fullName>
    </submittedName>
</protein>
<dbReference type="AlphaFoldDB" id="A0A150K9X5"/>
<accession>A0A150K9X5</accession>